<gene>
    <name evidence="3" type="ORF">XM38_045780</name>
</gene>
<proteinExistence type="predicted"/>
<feature type="domain" description="Putative restriction endonuclease" evidence="2">
    <location>
        <begin position="45"/>
        <end position="217"/>
    </location>
</feature>
<dbReference type="PANTHER" id="PTHR33352">
    <property type="entry name" value="SLR1095 PROTEIN"/>
    <property type="match status" value="1"/>
</dbReference>
<dbReference type="Pfam" id="PF05685">
    <property type="entry name" value="Uma2"/>
    <property type="match status" value="1"/>
</dbReference>
<protein>
    <recommendedName>
        <fullName evidence="2">Putative restriction endonuclease domain-containing protein</fullName>
    </recommendedName>
</protein>
<dbReference type="KEGG" id="hhg:XM38_045780"/>
<dbReference type="STRING" id="1641165.XM38_23910"/>
<dbReference type="AlphaFoldDB" id="A0A1Z3HU10"/>
<dbReference type="OrthoDB" id="510080at2"/>
<dbReference type="EMBL" id="CP021983">
    <property type="protein sequence ID" value="ASC73607.1"/>
    <property type="molecule type" value="Genomic_DNA"/>
</dbReference>
<dbReference type="InterPro" id="IPR008538">
    <property type="entry name" value="Uma2"/>
</dbReference>
<dbReference type="Proteomes" id="UP000191901">
    <property type="component" value="Chromosome"/>
</dbReference>
<name>A0A1Z3HU10_9CYAN</name>
<dbReference type="RefSeq" id="WP_080813386.1">
    <property type="nucleotide sequence ID" value="NZ_CP021983.2"/>
</dbReference>
<evidence type="ECO:0000259" key="2">
    <source>
        <dbReference type="Pfam" id="PF05685"/>
    </source>
</evidence>
<feature type="region of interest" description="Disordered" evidence="1">
    <location>
        <begin position="1"/>
        <end position="43"/>
    </location>
</feature>
<accession>A0A1Z3HU10</accession>
<organism evidence="3 4">
    <name type="scientific">Halomicronema hongdechloris C2206</name>
    <dbReference type="NCBI Taxonomy" id="1641165"/>
    <lineage>
        <taxon>Bacteria</taxon>
        <taxon>Bacillati</taxon>
        <taxon>Cyanobacteriota</taxon>
        <taxon>Cyanophyceae</taxon>
        <taxon>Nodosilineales</taxon>
        <taxon>Nodosilineaceae</taxon>
        <taxon>Halomicronema</taxon>
    </lineage>
</organism>
<evidence type="ECO:0000313" key="4">
    <source>
        <dbReference type="Proteomes" id="UP000191901"/>
    </source>
</evidence>
<dbReference type="CDD" id="cd06260">
    <property type="entry name" value="DUF820-like"/>
    <property type="match status" value="1"/>
</dbReference>
<sequence>MVPITRKPQLEQTDPPRSPRETLPTMYDLPSEHPEEPGLPDVGASPSRDVFHDLQPQLLSRTLRLQQVAQGNYLTASDLNLYYDVNHPLWYKRPDWFLAIHVPRLYDGKDLRRSYVVWQEGRSPYVAIEFLSPGTEREDLGRFYGNSASEAMMPAPTSVLNQDADPDAAHPSAKLEVYERYLRIPHYLVYERHSQQLRYFKLDGGQYQEQALNPKNPRVWLGDLQIGLGIWQGEFEGVLGHWLRWCDGNGTWLLTDAEQAQAQLLQAAHNLLATGMELETVAQLLNLSEQQLQVLR</sequence>
<evidence type="ECO:0000256" key="1">
    <source>
        <dbReference type="SAM" id="MobiDB-lite"/>
    </source>
</evidence>
<keyword evidence="4" id="KW-1185">Reference proteome</keyword>
<dbReference type="PANTHER" id="PTHR33352:SF3">
    <property type="entry name" value="SLR1612 PROTEIN"/>
    <property type="match status" value="1"/>
</dbReference>
<evidence type="ECO:0000313" key="3">
    <source>
        <dbReference type="EMBL" id="ASC73607.1"/>
    </source>
</evidence>
<reference evidence="3 4" key="1">
    <citation type="journal article" date="2016" name="Biochim. Biophys. Acta">
        <title>Characterization of red-shifted phycobilisomes isolated from the chlorophyll f-containing cyanobacterium Halomicronema hongdechloris.</title>
        <authorList>
            <person name="Li Y."/>
            <person name="Lin Y."/>
            <person name="Garvey C.J."/>
            <person name="Birch D."/>
            <person name="Corkery R.W."/>
            <person name="Loughlin P.C."/>
            <person name="Scheer H."/>
            <person name="Willows R.D."/>
            <person name="Chen M."/>
        </authorList>
    </citation>
    <scope>NUCLEOTIDE SEQUENCE [LARGE SCALE GENOMIC DNA]</scope>
    <source>
        <strain evidence="3 4">C2206</strain>
    </source>
</reference>